<reference evidence="2" key="1">
    <citation type="journal article" date="2022" name="Mol. Ecol. Resour.">
        <title>The genomes of chicory, endive, great burdock and yacon provide insights into Asteraceae palaeo-polyploidization history and plant inulin production.</title>
        <authorList>
            <person name="Fan W."/>
            <person name="Wang S."/>
            <person name="Wang H."/>
            <person name="Wang A."/>
            <person name="Jiang F."/>
            <person name="Liu H."/>
            <person name="Zhao H."/>
            <person name="Xu D."/>
            <person name="Zhang Y."/>
        </authorList>
    </citation>
    <scope>NUCLEOTIDE SEQUENCE [LARGE SCALE GENOMIC DNA]</scope>
    <source>
        <strain evidence="2">cv. Yunnan</strain>
    </source>
</reference>
<evidence type="ECO:0000313" key="2">
    <source>
        <dbReference type="Proteomes" id="UP001056120"/>
    </source>
</evidence>
<proteinExistence type="predicted"/>
<protein>
    <submittedName>
        <fullName evidence="1">Uncharacterized protein</fullName>
    </submittedName>
</protein>
<organism evidence="1 2">
    <name type="scientific">Smallanthus sonchifolius</name>
    <dbReference type="NCBI Taxonomy" id="185202"/>
    <lineage>
        <taxon>Eukaryota</taxon>
        <taxon>Viridiplantae</taxon>
        <taxon>Streptophyta</taxon>
        <taxon>Embryophyta</taxon>
        <taxon>Tracheophyta</taxon>
        <taxon>Spermatophyta</taxon>
        <taxon>Magnoliopsida</taxon>
        <taxon>eudicotyledons</taxon>
        <taxon>Gunneridae</taxon>
        <taxon>Pentapetalae</taxon>
        <taxon>asterids</taxon>
        <taxon>campanulids</taxon>
        <taxon>Asterales</taxon>
        <taxon>Asteraceae</taxon>
        <taxon>Asteroideae</taxon>
        <taxon>Heliantheae alliance</taxon>
        <taxon>Millerieae</taxon>
        <taxon>Smallanthus</taxon>
    </lineage>
</organism>
<comment type="caution">
    <text evidence="1">The sequence shown here is derived from an EMBL/GenBank/DDBJ whole genome shotgun (WGS) entry which is preliminary data.</text>
</comment>
<keyword evidence="2" id="KW-1185">Reference proteome</keyword>
<dbReference type="EMBL" id="CM042041">
    <property type="protein sequence ID" value="KAI3714419.1"/>
    <property type="molecule type" value="Genomic_DNA"/>
</dbReference>
<accession>A0ACB9AVX6</accession>
<dbReference type="Proteomes" id="UP001056120">
    <property type="component" value="Linkage Group LG24"/>
</dbReference>
<reference evidence="1 2" key="2">
    <citation type="journal article" date="2022" name="Mol. Ecol. Resour.">
        <title>The genomes of chicory, endive, great burdock and yacon provide insights into Asteraceae paleo-polyploidization history and plant inulin production.</title>
        <authorList>
            <person name="Fan W."/>
            <person name="Wang S."/>
            <person name="Wang H."/>
            <person name="Wang A."/>
            <person name="Jiang F."/>
            <person name="Liu H."/>
            <person name="Zhao H."/>
            <person name="Xu D."/>
            <person name="Zhang Y."/>
        </authorList>
    </citation>
    <scope>NUCLEOTIDE SEQUENCE [LARGE SCALE GENOMIC DNA]</scope>
    <source>
        <strain evidence="2">cv. Yunnan</strain>
        <tissue evidence="1">Leaves</tissue>
    </source>
</reference>
<evidence type="ECO:0000313" key="1">
    <source>
        <dbReference type="EMBL" id="KAI3714419.1"/>
    </source>
</evidence>
<sequence>MGGGTVAGGGEEMGGGTVAGGGEEMVAGGRGGGTVAGGGEEMVGGGGEETGGGTVAGGGEEMVGGGGEETGGGTVAGGGEEMVGDHDSGCKVALSWFSDLDLHTAQSQGLGEGAFVEHGPLKPKGDVLLKNNYSWNEEANMLYLETAE</sequence>
<gene>
    <name evidence="1" type="ORF">L1987_73021</name>
</gene>
<name>A0ACB9AVX6_9ASTR</name>